<feature type="compositionally biased region" description="Polar residues" evidence="2">
    <location>
        <begin position="110"/>
        <end position="131"/>
    </location>
</feature>
<feature type="region of interest" description="Disordered" evidence="2">
    <location>
        <begin position="106"/>
        <end position="131"/>
    </location>
</feature>
<feature type="compositionally biased region" description="Low complexity" evidence="2">
    <location>
        <begin position="410"/>
        <end position="422"/>
    </location>
</feature>
<keyword evidence="5" id="KW-1185">Reference proteome</keyword>
<dbReference type="PROSITE" id="PS50158">
    <property type="entry name" value="ZF_CCHC"/>
    <property type="match status" value="1"/>
</dbReference>
<evidence type="ECO:0000259" key="3">
    <source>
        <dbReference type="PROSITE" id="PS50158"/>
    </source>
</evidence>
<keyword evidence="1" id="KW-0479">Metal-binding</keyword>
<evidence type="ECO:0000313" key="4">
    <source>
        <dbReference type="EMBL" id="KAL0871917.1"/>
    </source>
</evidence>
<dbReference type="EMBL" id="JBEUOH010000016">
    <property type="protein sequence ID" value="KAL0871917.1"/>
    <property type="molecule type" value="Genomic_DNA"/>
</dbReference>
<dbReference type="Proteomes" id="UP001549920">
    <property type="component" value="Unassembled WGS sequence"/>
</dbReference>
<gene>
    <name evidence="4" type="ORF">ABMA27_004370</name>
</gene>
<accession>A0ABR3HNK3</accession>
<organism evidence="4 5">
    <name type="scientific">Loxostege sticticalis</name>
    <name type="common">Beet webworm moth</name>
    <dbReference type="NCBI Taxonomy" id="481309"/>
    <lineage>
        <taxon>Eukaryota</taxon>
        <taxon>Metazoa</taxon>
        <taxon>Ecdysozoa</taxon>
        <taxon>Arthropoda</taxon>
        <taxon>Hexapoda</taxon>
        <taxon>Insecta</taxon>
        <taxon>Pterygota</taxon>
        <taxon>Neoptera</taxon>
        <taxon>Endopterygota</taxon>
        <taxon>Lepidoptera</taxon>
        <taxon>Glossata</taxon>
        <taxon>Ditrysia</taxon>
        <taxon>Pyraloidea</taxon>
        <taxon>Crambidae</taxon>
        <taxon>Pyraustinae</taxon>
        <taxon>Loxostege</taxon>
    </lineage>
</organism>
<feature type="domain" description="CCHC-type" evidence="3">
    <location>
        <begin position="311"/>
        <end position="326"/>
    </location>
</feature>
<evidence type="ECO:0000313" key="5">
    <source>
        <dbReference type="Proteomes" id="UP001549920"/>
    </source>
</evidence>
<dbReference type="InterPro" id="IPR001878">
    <property type="entry name" value="Znf_CCHC"/>
</dbReference>
<sequence>MDEPEDPGGGIPPAAHFVTISDENPPALDTEGSHVETDASETNVNGTKRKRASYTKICKHCNKKRRKHHKLANSVVNVDDCQCRNELIRDRSPAKRKDSNVNIRLECLPKNSTPAPEPTQKSPDSQPNTSRGRMLYQASDVSPYIVHVQREPATPNENCYVHPVTFGFFLKKNKFNNIIDGSLKKIGRNRLTISFSNFSSANEFINSDTLKSNFYKAFVPVFSVTRMGVVRGVPCEWTDEDIINNITVPIGCGNIIKVRRLKKKSVVNGKSEFTPIETVVLTFDGQILPKRVFLCYNSLPVDLYIYPTVQCFNCCRYGHIKTQCRSTPKCYKCGQGHSGESCLAEEEEVSCCLCTGSHYANSKKCPEFNRQKSIKETMAKNCISYSEALKLHPPISKSYADVLTSLPSQLNSQQSSSRLSPPVRKPPSSYKKTILLKPSSPRKHEKGYDRSAHAALIKDYDIPLPQNGTALNNNSLSDNPLADLSVKELILTLINTLTQFNSNNFSPSIVAQIEDSLVSNLDSVKND</sequence>
<reference evidence="4 5" key="1">
    <citation type="submission" date="2024-06" db="EMBL/GenBank/DDBJ databases">
        <title>A chromosome-level genome assembly of beet webworm, Loxostege sticticalis.</title>
        <authorList>
            <person name="Zhang Y."/>
        </authorList>
    </citation>
    <scope>NUCLEOTIDE SEQUENCE [LARGE SCALE GENOMIC DNA]</scope>
    <source>
        <strain evidence="4">AQ026</strain>
        <tissue evidence="4">Whole body</tissue>
    </source>
</reference>
<feature type="region of interest" description="Disordered" evidence="2">
    <location>
        <begin position="1"/>
        <end position="49"/>
    </location>
</feature>
<keyword evidence="1" id="KW-0862">Zinc</keyword>
<name>A0ABR3HNK3_LOXSC</name>
<evidence type="ECO:0000256" key="1">
    <source>
        <dbReference type="PROSITE-ProRule" id="PRU00047"/>
    </source>
</evidence>
<proteinExistence type="predicted"/>
<evidence type="ECO:0000256" key="2">
    <source>
        <dbReference type="SAM" id="MobiDB-lite"/>
    </source>
</evidence>
<protein>
    <recommendedName>
        <fullName evidence="3">CCHC-type domain-containing protein</fullName>
    </recommendedName>
</protein>
<feature type="region of interest" description="Disordered" evidence="2">
    <location>
        <begin position="410"/>
        <end position="448"/>
    </location>
</feature>
<keyword evidence="1" id="KW-0863">Zinc-finger</keyword>
<comment type="caution">
    <text evidence="4">The sequence shown here is derived from an EMBL/GenBank/DDBJ whole genome shotgun (WGS) entry which is preliminary data.</text>
</comment>